<dbReference type="PANTHER" id="PTHR42718:SF42">
    <property type="entry name" value="EXPORT PROTEIN"/>
    <property type="match status" value="1"/>
</dbReference>
<feature type="transmembrane region" description="Helical" evidence="9">
    <location>
        <begin position="392"/>
        <end position="415"/>
    </location>
</feature>
<keyword evidence="7" id="KW-0046">Antibiotic resistance</keyword>
<feature type="transmembrane region" description="Helical" evidence="9">
    <location>
        <begin position="436"/>
        <end position="457"/>
    </location>
</feature>
<feature type="region of interest" description="Disordered" evidence="8">
    <location>
        <begin position="1"/>
        <end position="27"/>
    </location>
</feature>
<dbReference type="EMBL" id="JBEYXV010000004">
    <property type="protein sequence ID" value="MEU6820808.1"/>
    <property type="molecule type" value="Genomic_DNA"/>
</dbReference>
<keyword evidence="3" id="KW-1003">Cell membrane</keyword>
<keyword evidence="4 9" id="KW-0812">Transmembrane</keyword>
<feature type="transmembrane region" description="Helical" evidence="9">
    <location>
        <begin position="300"/>
        <end position="319"/>
    </location>
</feature>
<feature type="transmembrane region" description="Helical" evidence="9">
    <location>
        <begin position="111"/>
        <end position="130"/>
    </location>
</feature>
<evidence type="ECO:0000256" key="3">
    <source>
        <dbReference type="ARBA" id="ARBA00022475"/>
    </source>
</evidence>
<evidence type="ECO:0000256" key="7">
    <source>
        <dbReference type="ARBA" id="ARBA00023251"/>
    </source>
</evidence>
<keyword evidence="5 9" id="KW-1133">Transmembrane helix</keyword>
<feature type="transmembrane region" description="Helical" evidence="9">
    <location>
        <begin position="136"/>
        <end position="157"/>
    </location>
</feature>
<proteinExistence type="predicted"/>
<dbReference type="InterPro" id="IPR036259">
    <property type="entry name" value="MFS_trans_sf"/>
</dbReference>
<dbReference type="NCBIfam" id="TIGR00711">
    <property type="entry name" value="efflux_EmrB"/>
    <property type="match status" value="1"/>
</dbReference>
<organism evidence="11 12">
    <name type="scientific">Streptomyces atriruber</name>
    <dbReference type="NCBI Taxonomy" id="545121"/>
    <lineage>
        <taxon>Bacteria</taxon>
        <taxon>Bacillati</taxon>
        <taxon>Actinomycetota</taxon>
        <taxon>Actinomycetes</taxon>
        <taxon>Kitasatosporales</taxon>
        <taxon>Streptomycetaceae</taxon>
        <taxon>Streptomyces</taxon>
    </lineage>
</organism>
<feature type="transmembrane region" description="Helical" evidence="9">
    <location>
        <begin position="44"/>
        <end position="67"/>
    </location>
</feature>
<evidence type="ECO:0000256" key="8">
    <source>
        <dbReference type="SAM" id="MobiDB-lite"/>
    </source>
</evidence>
<dbReference type="PROSITE" id="PS50850">
    <property type="entry name" value="MFS"/>
    <property type="match status" value="1"/>
</dbReference>
<feature type="transmembrane region" description="Helical" evidence="9">
    <location>
        <begin position="469"/>
        <end position="488"/>
    </location>
</feature>
<dbReference type="CDD" id="cd17321">
    <property type="entry name" value="MFS_MMR_MDR_like"/>
    <property type="match status" value="1"/>
</dbReference>
<evidence type="ECO:0000256" key="6">
    <source>
        <dbReference type="ARBA" id="ARBA00023136"/>
    </source>
</evidence>
<reference evidence="11 12" key="1">
    <citation type="submission" date="2024-06" db="EMBL/GenBank/DDBJ databases">
        <title>The Natural Products Discovery Center: Release of the First 8490 Sequenced Strains for Exploring Actinobacteria Biosynthetic Diversity.</title>
        <authorList>
            <person name="Kalkreuter E."/>
            <person name="Kautsar S.A."/>
            <person name="Yang D."/>
            <person name="Bader C.D."/>
            <person name="Teijaro C.N."/>
            <person name="Fluegel L."/>
            <person name="Davis C.M."/>
            <person name="Simpson J.R."/>
            <person name="Lauterbach L."/>
            <person name="Steele A.D."/>
            <person name="Gui C."/>
            <person name="Meng S."/>
            <person name="Li G."/>
            <person name="Viehrig K."/>
            <person name="Ye F."/>
            <person name="Su P."/>
            <person name="Kiefer A.F."/>
            <person name="Nichols A."/>
            <person name="Cepeda A.J."/>
            <person name="Yan W."/>
            <person name="Fan B."/>
            <person name="Jiang Y."/>
            <person name="Adhikari A."/>
            <person name="Zheng C.-J."/>
            <person name="Schuster L."/>
            <person name="Cowan T.M."/>
            <person name="Smanski M.J."/>
            <person name="Chevrette M.G."/>
            <person name="De Carvalho L.P.S."/>
            <person name="Shen B."/>
        </authorList>
    </citation>
    <scope>NUCLEOTIDE SEQUENCE [LARGE SCALE GENOMIC DNA]</scope>
    <source>
        <strain evidence="11 12">NPDC046838</strain>
    </source>
</reference>
<feature type="transmembrane region" description="Helical" evidence="9">
    <location>
        <begin position="331"/>
        <end position="351"/>
    </location>
</feature>
<dbReference type="InterPro" id="IPR020846">
    <property type="entry name" value="MFS_dom"/>
</dbReference>
<evidence type="ECO:0000256" key="9">
    <source>
        <dbReference type="SAM" id="Phobius"/>
    </source>
</evidence>
<dbReference type="Gene3D" id="1.20.1720.10">
    <property type="entry name" value="Multidrug resistance protein D"/>
    <property type="match status" value="1"/>
</dbReference>
<evidence type="ECO:0000313" key="12">
    <source>
        <dbReference type="Proteomes" id="UP001551176"/>
    </source>
</evidence>
<feature type="transmembrane region" description="Helical" evidence="9">
    <location>
        <begin position="236"/>
        <end position="253"/>
    </location>
</feature>
<accession>A0ABV3BIH9</accession>
<dbReference type="Pfam" id="PF07690">
    <property type="entry name" value="MFS_1"/>
    <property type="match status" value="1"/>
</dbReference>
<dbReference type="RefSeq" id="WP_359346644.1">
    <property type="nucleotide sequence ID" value="NZ_JBEYXV010000004.1"/>
</dbReference>
<protein>
    <submittedName>
        <fullName evidence="11">DHA2 family efflux MFS transporter permease subunit</fullName>
    </submittedName>
</protein>
<name>A0ABV3BIH9_9ACTN</name>
<comment type="subcellular location">
    <subcellularLocation>
        <location evidence="1">Cell membrane</location>
        <topology evidence="1">Multi-pass membrane protein</topology>
    </subcellularLocation>
</comment>
<evidence type="ECO:0000256" key="1">
    <source>
        <dbReference type="ARBA" id="ARBA00004651"/>
    </source>
</evidence>
<keyword evidence="2" id="KW-0813">Transport</keyword>
<dbReference type="InterPro" id="IPR004638">
    <property type="entry name" value="EmrB-like"/>
</dbReference>
<evidence type="ECO:0000256" key="5">
    <source>
        <dbReference type="ARBA" id="ARBA00022989"/>
    </source>
</evidence>
<feature type="compositionally biased region" description="Gly residues" evidence="8">
    <location>
        <begin position="15"/>
        <end position="27"/>
    </location>
</feature>
<feature type="transmembrane region" description="Helical" evidence="9">
    <location>
        <begin position="169"/>
        <end position="191"/>
    </location>
</feature>
<keyword evidence="6 9" id="KW-0472">Membrane</keyword>
<dbReference type="PANTHER" id="PTHR42718">
    <property type="entry name" value="MAJOR FACILITATOR SUPERFAMILY MULTIDRUG TRANSPORTER MFSC"/>
    <property type="match status" value="1"/>
</dbReference>
<evidence type="ECO:0000256" key="4">
    <source>
        <dbReference type="ARBA" id="ARBA00022692"/>
    </source>
</evidence>
<evidence type="ECO:0000256" key="2">
    <source>
        <dbReference type="ARBA" id="ARBA00022448"/>
    </source>
</evidence>
<dbReference type="SUPFAM" id="SSF103473">
    <property type="entry name" value="MFS general substrate transporter"/>
    <property type="match status" value="1"/>
</dbReference>
<sequence length="524" mass="52498">MGSSPDPGREAAPAPGGGGDVGSGGRDSAGNAGGVALASARGRWVLLCAVLASGMALLDGTVVNVALPTLGKDLDASISALQWVVNAYMLTLSALLLLGGALGDRLGRRRTLVVGVVWFAAASALCGLAQDAGMLIAARALQGVGGALLTPGSLALVRASYRPEDQARAVGAWSGLGGVAGAVGPFLGGWLIDGPGWRWIFLINVPLAALVLFAVRHVPESRDESAAQQPFDVPGACLAALFLAGVSFALIGASGDTSAGGVILPGVLGLAAGAAFVLVEHRRRNPMLPLELFRSRLFTAANIMTLCLYAAIGGILFMLPVQLQTTLGYDALQAGTATLPITVLMLLLSASAGDLARRVGPRLPLVAGPLVAAAGVLLMLRVRPGAAYVTDVLPAVVVLGLGMSLFVAPLTATVLASVDASRAGLASGVNNTAARIAQLLVVAGLPLAVGLSGTAYADPDALNASFGKAAVGCAALFALAAAAAAVFVRPSPAAWHHERGNEPQCKTCCGVQAPPLEPGGRAAE</sequence>
<keyword evidence="12" id="KW-1185">Reference proteome</keyword>
<dbReference type="InterPro" id="IPR011701">
    <property type="entry name" value="MFS"/>
</dbReference>
<feature type="transmembrane region" description="Helical" evidence="9">
    <location>
        <begin position="197"/>
        <end position="215"/>
    </location>
</feature>
<evidence type="ECO:0000259" key="10">
    <source>
        <dbReference type="PROSITE" id="PS50850"/>
    </source>
</evidence>
<gene>
    <name evidence="11" type="ORF">ABZ921_09275</name>
</gene>
<feature type="domain" description="Major facilitator superfamily (MFS) profile" evidence="10">
    <location>
        <begin position="45"/>
        <end position="493"/>
    </location>
</feature>
<feature type="transmembrane region" description="Helical" evidence="9">
    <location>
        <begin position="79"/>
        <end position="99"/>
    </location>
</feature>
<feature type="transmembrane region" description="Helical" evidence="9">
    <location>
        <begin position="363"/>
        <end position="380"/>
    </location>
</feature>
<dbReference type="Gene3D" id="1.20.1250.20">
    <property type="entry name" value="MFS general substrate transporter like domains"/>
    <property type="match status" value="1"/>
</dbReference>
<comment type="caution">
    <text evidence="11">The sequence shown here is derived from an EMBL/GenBank/DDBJ whole genome shotgun (WGS) entry which is preliminary data.</text>
</comment>
<dbReference type="Proteomes" id="UP001551176">
    <property type="component" value="Unassembled WGS sequence"/>
</dbReference>
<feature type="transmembrane region" description="Helical" evidence="9">
    <location>
        <begin position="259"/>
        <end position="279"/>
    </location>
</feature>
<evidence type="ECO:0000313" key="11">
    <source>
        <dbReference type="EMBL" id="MEU6820808.1"/>
    </source>
</evidence>